<accession>A0A1C7E9D1</accession>
<dbReference type="Gene3D" id="3.60.40.10">
    <property type="entry name" value="PPM-type phosphatase domain"/>
    <property type="match status" value="1"/>
</dbReference>
<dbReference type="InterPro" id="IPR036457">
    <property type="entry name" value="PPM-type-like_dom_sf"/>
</dbReference>
<dbReference type="Proteomes" id="UP000092650">
    <property type="component" value="Chromosome"/>
</dbReference>
<evidence type="ECO:0000313" key="1">
    <source>
        <dbReference type="EMBL" id="ANU20584.1"/>
    </source>
</evidence>
<protein>
    <submittedName>
        <fullName evidence="1">Protein phosphatase</fullName>
    </submittedName>
</protein>
<dbReference type="AlphaFoldDB" id="A0A1C7E9D1"/>
<sequence length="273" mass="30513">MKTSKNQTSFNWVGSEKHFVDQLDIVQIGPVTVGRFGGNSSTGQTKNEDGCVLWANAVEDWEFTVLLDAHQTAESAELVIAEIGRLETTINDALKLPVKQAFSQLSEILLAMFDSERFKARCSEVQGETAVLCTARKGKFLWWLSVGDCLLYLFHPELEALGELQQNHRSFYEWIGKVNTFDLPVPCFSTGAKELRKGINHILLTTDGLVECPNTDFSNPLEVSKRFDAVSNAEGVTVLLEELKEKNVRDSTTILSWRVEVESESTRPGNEPK</sequence>
<name>A0A1C7E9D1_9BACL</name>
<dbReference type="RefSeq" id="WP_068870738.1">
    <property type="nucleotide sequence ID" value="NZ_CP016539.2"/>
</dbReference>
<organism evidence="1 2">
    <name type="scientific">Planococcus plakortidis</name>
    <dbReference type="NCBI Taxonomy" id="1038856"/>
    <lineage>
        <taxon>Bacteria</taxon>
        <taxon>Bacillati</taxon>
        <taxon>Bacillota</taxon>
        <taxon>Bacilli</taxon>
        <taxon>Bacillales</taxon>
        <taxon>Caryophanaceae</taxon>
        <taxon>Planococcus</taxon>
    </lineage>
</organism>
<dbReference type="SUPFAM" id="SSF81606">
    <property type="entry name" value="PP2C-like"/>
    <property type="match status" value="1"/>
</dbReference>
<proteinExistence type="predicted"/>
<dbReference type="KEGG" id="ppla:BBI15_10330"/>
<dbReference type="EMBL" id="CP016539">
    <property type="protein sequence ID" value="ANU20584.1"/>
    <property type="molecule type" value="Genomic_DNA"/>
</dbReference>
<reference evidence="1" key="1">
    <citation type="submission" date="2016-10" db="EMBL/GenBank/DDBJ databases">
        <authorList>
            <person name="See-Too W.S."/>
        </authorList>
    </citation>
    <scope>NUCLEOTIDE SEQUENCE [LARGE SCALE GENOMIC DNA]</scope>
    <source>
        <strain evidence="1">DSM 23997</strain>
    </source>
</reference>
<keyword evidence="2" id="KW-1185">Reference proteome</keyword>
<dbReference type="OrthoDB" id="7944398at2"/>
<dbReference type="STRING" id="1038856.BBI15_10330"/>
<gene>
    <name evidence="1" type="ORF">BBI15_10330</name>
</gene>
<evidence type="ECO:0000313" key="2">
    <source>
        <dbReference type="Proteomes" id="UP000092650"/>
    </source>
</evidence>